<dbReference type="EMBL" id="BPLR01002958">
    <property type="protein sequence ID" value="GIX79652.1"/>
    <property type="molecule type" value="Genomic_DNA"/>
</dbReference>
<dbReference type="Proteomes" id="UP001054945">
    <property type="component" value="Unassembled WGS sequence"/>
</dbReference>
<comment type="caution">
    <text evidence="1">The sequence shown here is derived from an EMBL/GenBank/DDBJ whole genome shotgun (WGS) entry which is preliminary data.</text>
</comment>
<proteinExistence type="predicted"/>
<accession>A0AAV4N4M1</accession>
<keyword evidence="2" id="KW-1185">Reference proteome</keyword>
<organism evidence="1 2">
    <name type="scientific">Caerostris extrusa</name>
    <name type="common">Bark spider</name>
    <name type="synonym">Caerostris bankana</name>
    <dbReference type="NCBI Taxonomy" id="172846"/>
    <lineage>
        <taxon>Eukaryota</taxon>
        <taxon>Metazoa</taxon>
        <taxon>Ecdysozoa</taxon>
        <taxon>Arthropoda</taxon>
        <taxon>Chelicerata</taxon>
        <taxon>Arachnida</taxon>
        <taxon>Araneae</taxon>
        <taxon>Araneomorphae</taxon>
        <taxon>Entelegynae</taxon>
        <taxon>Araneoidea</taxon>
        <taxon>Araneidae</taxon>
        <taxon>Caerostris</taxon>
    </lineage>
</organism>
<protein>
    <submittedName>
        <fullName evidence="1">Uncharacterized protein</fullName>
    </submittedName>
</protein>
<name>A0AAV4N4M1_CAEEX</name>
<evidence type="ECO:0000313" key="1">
    <source>
        <dbReference type="EMBL" id="GIX79652.1"/>
    </source>
</evidence>
<gene>
    <name evidence="1" type="ORF">CEXT_543711</name>
</gene>
<sequence length="87" mass="9724">MVQLNSPIYKWISDYEGSPIRGMSDSRCKPGVAVLGLKRDVLGGWVFNAEHSVQRDLTSTRLVIVKSHVAVRVGCCMQIVIVRHLFV</sequence>
<dbReference type="AlphaFoldDB" id="A0AAV4N4M1"/>
<reference evidence="1 2" key="1">
    <citation type="submission" date="2021-06" db="EMBL/GenBank/DDBJ databases">
        <title>Caerostris extrusa draft genome.</title>
        <authorList>
            <person name="Kono N."/>
            <person name="Arakawa K."/>
        </authorList>
    </citation>
    <scope>NUCLEOTIDE SEQUENCE [LARGE SCALE GENOMIC DNA]</scope>
</reference>
<evidence type="ECO:0000313" key="2">
    <source>
        <dbReference type="Proteomes" id="UP001054945"/>
    </source>
</evidence>